<dbReference type="AlphaFoldDB" id="A0AAV0VLL1"/>
<dbReference type="Gene3D" id="3.40.390.10">
    <property type="entry name" value="Collagenase (Catalytic Domain)"/>
    <property type="match status" value="1"/>
</dbReference>
<evidence type="ECO:0000256" key="11">
    <source>
        <dbReference type="SAM" id="MobiDB-lite"/>
    </source>
</evidence>
<evidence type="ECO:0000256" key="3">
    <source>
        <dbReference type="ARBA" id="ARBA00022670"/>
    </source>
</evidence>
<dbReference type="GO" id="GO:0031012">
    <property type="term" value="C:extracellular matrix"/>
    <property type="evidence" value="ECO:0007669"/>
    <property type="project" value="TreeGrafter"/>
</dbReference>
<dbReference type="InterPro" id="IPR036383">
    <property type="entry name" value="TSP1_rpt_sf"/>
</dbReference>
<dbReference type="Pfam" id="PF17771">
    <property type="entry name" value="ADAMTS_CR_2"/>
    <property type="match status" value="1"/>
</dbReference>
<keyword evidence="5" id="KW-0378">Hydrolase</keyword>
<comment type="caution">
    <text evidence="14">The sequence shown here is derived from an EMBL/GenBank/DDBJ whole genome shotgun (WGS) entry which is preliminary data.</text>
</comment>
<dbReference type="GO" id="GO:0004222">
    <property type="term" value="F:metalloendopeptidase activity"/>
    <property type="evidence" value="ECO:0007669"/>
    <property type="project" value="InterPro"/>
</dbReference>
<evidence type="ECO:0000313" key="14">
    <source>
        <dbReference type="EMBL" id="CAI6345207.1"/>
    </source>
</evidence>
<feature type="domain" description="Peptidase M12B" evidence="13">
    <location>
        <begin position="233"/>
        <end position="435"/>
    </location>
</feature>
<keyword evidence="2" id="KW-0964">Secreted</keyword>
<dbReference type="EMBL" id="CARXXK010000001">
    <property type="protein sequence ID" value="CAI6345207.1"/>
    <property type="molecule type" value="Genomic_DNA"/>
</dbReference>
<dbReference type="PANTHER" id="PTHR13723:SF294">
    <property type="entry name" value="A DISINTEGRIN AND METALLOPROTEINASE WITH THROMBOSPONDIN MOTIFS 7-LIKE PROTEIN"/>
    <property type="match status" value="1"/>
</dbReference>
<dbReference type="Gene3D" id="3.40.1620.60">
    <property type="match status" value="1"/>
</dbReference>
<organism evidence="14 15">
    <name type="scientific">Macrosiphum euphorbiae</name>
    <name type="common">potato aphid</name>
    <dbReference type="NCBI Taxonomy" id="13131"/>
    <lineage>
        <taxon>Eukaryota</taxon>
        <taxon>Metazoa</taxon>
        <taxon>Ecdysozoa</taxon>
        <taxon>Arthropoda</taxon>
        <taxon>Hexapoda</taxon>
        <taxon>Insecta</taxon>
        <taxon>Pterygota</taxon>
        <taxon>Neoptera</taxon>
        <taxon>Paraneoptera</taxon>
        <taxon>Hemiptera</taxon>
        <taxon>Sternorrhyncha</taxon>
        <taxon>Aphidomorpha</taxon>
        <taxon>Aphidoidea</taxon>
        <taxon>Aphididae</taxon>
        <taxon>Macrosiphini</taxon>
        <taxon>Macrosiphum</taxon>
    </lineage>
</organism>
<dbReference type="InterPro" id="IPR001590">
    <property type="entry name" value="Peptidase_M12B"/>
</dbReference>
<keyword evidence="15" id="KW-1185">Reference proteome</keyword>
<dbReference type="InterPro" id="IPR000884">
    <property type="entry name" value="TSP1_rpt"/>
</dbReference>
<comment type="caution">
    <text evidence="10">Lacks conserved residue(s) required for the propagation of feature annotation.</text>
</comment>
<evidence type="ECO:0000256" key="12">
    <source>
        <dbReference type="SAM" id="SignalP"/>
    </source>
</evidence>
<comment type="subcellular location">
    <subcellularLocation>
        <location evidence="1">Secreted</location>
    </subcellularLocation>
</comment>
<evidence type="ECO:0000259" key="13">
    <source>
        <dbReference type="PROSITE" id="PS50215"/>
    </source>
</evidence>
<keyword evidence="4 10" id="KW-0479">Metal-binding</keyword>
<dbReference type="PROSITE" id="PS50092">
    <property type="entry name" value="TSP1"/>
    <property type="match status" value="1"/>
</dbReference>
<proteinExistence type="predicted"/>
<evidence type="ECO:0000256" key="1">
    <source>
        <dbReference type="ARBA" id="ARBA00004613"/>
    </source>
</evidence>
<dbReference type="Pfam" id="PF01421">
    <property type="entry name" value="Reprolysin"/>
    <property type="match status" value="1"/>
</dbReference>
<dbReference type="PANTHER" id="PTHR13723">
    <property type="entry name" value="ADAMTS A DISINTEGRIN AND METALLOPROTEASE WITH THROMBOSPONDIN MOTIFS PROTEASE"/>
    <property type="match status" value="1"/>
</dbReference>
<gene>
    <name evidence="14" type="ORF">MEUPH1_LOCUS2244</name>
</gene>
<sequence>MKTSAAVAFAFCCGSLFQLMQVCCSVRPVGIYQGLHDAMTVDELNYYFGVSDPEDAPEYEVVMLSDPANRPDCTFFAFGRSVQLFLEPNDRLIGENFVWQIRDDSESVTYEEKSPRRCHYMHRISRTGDGGVTAAFTYCPGSSKNGIVFLSDVTYELQSVSARLCRYRCDDDGRNAFILKRAPTINHTWTDGFNVLRRPGENYAFMSPDLFVEDTKYDDDGTAAAAVAAATVPVLETALYFDEAAYKTFSEYFKHDDEHLADMILAYVNAVQVLYHHPSLGQKIEIVLVKLEMFKKQPDDLPHYRGERSLLLDSFCAFNKKYRKQEQWDIGLYISGLDFYATENGHWSGSTMGLATVGGVCSEKYSCIIAEFGSTDALGKPYPSAGFTSVYILAHEIGHSLGMHHDGNTNNCPKEGFIMSPSRGITGELLWSECSASVAANLNNLECLFKQSSSRHSTAVQKLDHNKFADKPGQAWDAKKQCELLLLDNDARVMSTETNLDSSRQQPEDICENLQCETPNRPGYYFAGPALEGTTCGPSLWCEAGKCVKGKPKKPKKIIKGGWSQWKVHECTSGCIHKSKGFRSRTRTCNNPKPINTDEGCEGPRHEAVLCKDDKTCQKSKKTTAAEYATAKCKELASILPALDKEYSGLQAPHEDARPWMGCSVFCRRKDTGSFYTPRLDVSNLPVDPYFPDGTWCHSADNDNYYCLNHVCTPEDDLKRSGKSSADSGGGGDFPMISQNARPPGPYVVPEVLLRYLSVGADGTPLLTTITPEMVDRTDYGDWSSDDYLDMPDQPLQERVQYAVNLR</sequence>
<dbReference type="GO" id="GO:0030198">
    <property type="term" value="P:extracellular matrix organization"/>
    <property type="evidence" value="ECO:0007669"/>
    <property type="project" value="TreeGrafter"/>
</dbReference>
<dbReference type="GO" id="GO:0006508">
    <property type="term" value="P:proteolysis"/>
    <property type="evidence" value="ECO:0007669"/>
    <property type="project" value="UniProtKB-KW"/>
</dbReference>
<keyword evidence="8" id="KW-1015">Disulfide bond</keyword>
<feature type="region of interest" description="Disordered" evidence="11">
    <location>
        <begin position="717"/>
        <end position="742"/>
    </location>
</feature>
<evidence type="ECO:0000256" key="2">
    <source>
        <dbReference type="ARBA" id="ARBA00022525"/>
    </source>
</evidence>
<name>A0AAV0VLL1_9HEMI</name>
<dbReference type="GO" id="GO:0046872">
    <property type="term" value="F:metal ion binding"/>
    <property type="evidence" value="ECO:0007669"/>
    <property type="project" value="UniProtKB-KW"/>
</dbReference>
<keyword evidence="6 10" id="KW-0862">Zinc</keyword>
<accession>A0AAV0VLL1</accession>
<evidence type="ECO:0000256" key="6">
    <source>
        <dbReference type="ARBA" id="ARBA00022833"/>
    </source>
</evidence>
<feature type="chain" id="PRO_5043673334" description="Peptidase M12B domain-containing protein" evidence="12">
    <location>
        <begin position="26"/>
        <end position="807"/>
    </location>
</feature>
<dbReference type="PROSITE" id="PS50215">
    <property type="entry name" value="ADAM_MEPRO"/>
    <property type="match status" value="1"/>
</dbReference>
<evidence type="ECO:0000256" key="10">
    <source>
        <dbReference type="PROSITE-ProRule" id="PRU00276"/>
    </source>
</evidence>
<feature type="active site" evidence="10">
    <location>
        <position position="396"/>
    </location>
</feature>
<dbReference type="Proteomes" id="UP001160148">
    <property type="component" value="Unassembled WGS sequence"/>
</dbReference>
<dbReference type="SUPFAM" id="SSF55486">
    <property type="entry name" value="Metalloproteases ('zincins'), catalytic domain"/>
    <property type="match status" value="1"/>
</dbReference>
<evidence type="ECO:0000256" key="5">
    <source>
        <dbReference type="ARBA" id="ARBA00022801"/>
    </source>
</evidence>
<keyword evidence="9" id="KW-0325">Glycoprotein</keyword>
<dbReference type="InterPro" id="IPR024079">
    <property type="entry name" value="MetalloPept_cat_dom_sf"/>
</dbReference>
<reference evidence="14 15" key="1">
    <citation type="submission" date="2023-01" db="EMBL/GenBank/DDBJ databases">
        <authorList>
            <person name="Whitehead M."/>
        </authorList>
    </citation>
    <scope>NUCLEOTIDE SEQUENCE [LARGE SCALE GENOMIC DNA]</scope>
</reference>
<feature type="binding site" evidence="10">
    <location>
        <position position="405"/>
    </location>
    <ligand>
        <name>Zn(2+)</name>
        <dbReference type="ChEBI" id="CHEBI:29105"/>
        <note>catalytic</note>
    </ligand>
</feature>
<evidence type="ECO:0000256" key="9">
    <source>
        <dbReference type="ARBA" id="ARBA00023180"/>
    </source>
</evidence>
<feature type="binding site" evidence="10">
    <location>
        <position position="399"/>
    </location>
    <ligand>
        <name>Zn(2+)</name>
        <dbReference type="ChEBI" id="CHEBI:29105"/>
        <note>catalytic</note>
    </ligand>
</feature>
<keyword evidence="3" id="KW-0645">Protease</keyword>
<feature type="binding site" evidence="10">
    <location>
        <position position="395"/>
    </location>
    <ligand>
        <name>Zn(2+)</name>
        <dbReference type="ChEBI" id="CHEBI:29105"/>
        <note>catalytic</note>
    </ligand>
</feature>
<dbReference type="InterPro" id="IPR050439">
    <property type="entry name" value="ADAMTS_ADAMTS-like"/>
</dbReference>
<evidence type="ECO:0000256" key="7">
    <source>
        <dbReference type="ARBA" id="ARBA00023049"/>
    </source>
</evidence>
<feature type="signal peptide" evidence="12">
    <location>
        <begin position="1"/>
        <end position="25"/>
    </location>
</feature>
<evidence type="ECO:0000256" key="4">
    <source>
        <dbReference type="ARBA" id="ARBA00022723"/>
    </source>
</evidence>
<keyword evidence="12" id="KW-0732">Signal</keyword>
<protein>
    <recommendedName>
        <fullName evidence="13">Peptidase M12B domain-containing protein</fullName>
    </recommendedName>
</protein>
<evidence type="ECO:0000256" key="8">
    <source>
        <dbReference type="ARBA" id="ARBA00023157"/>
    </source>
</evidence>
<evidence type="ECO:0000313" key="15">
    <source>
        <dbReference type="Proteomes" id="UP001160148"/>
    </source>
</evidence>
<dbReference type="GO" id="GO:0005576">
    <property type="term" value="C:extracellular region"/>
    <property type="evidence" value="ECO:0007669"/>
    <property type="project" value="UniProtKB-SubCell"/>
</dbReference>
<dbReference type="Gene3D" id="2.20.100.10">
    <property type="entry name" value="Thrombospondin type-1 (TSP1) repeat"/>
    <property type="match status" value="1"/>
</dbReference>
<dbReference type="InterPro" id="IPR041645">
    <property type="entry name" value="ADAMTS_CR_2"/>
</dbReference>
<keyword evidence="7" id="KW-0482">Metalloprotease</keyword>